<dbReference type="Gene3D" id="3.30.230.10">
    <property type="match status" value="1"/>
</dbReference>
<feature type="non-terminal residue" evidence="1">
    <location>
        <position position="1"/>
    </location>
</feature>
<comment type="caution">
    <text evidence="1">The sequence shown here is derived from an EMBL/GenBank/DDBJ whole genome shotgun (WGS) entry which is preliminary data.</text>
</comment>
<evidence type="ECO:0000313" key="1">
    <source>
        <dbReference type="EMBL" id="GAI81804.1"/>
    </source>
</evidence>
<dbReference type="InterPro" id="IPR014721">
    <property type="entry name" value="Ribsml_uS5_D2-typ_fold_subgr"/>
</dbReference>
<dbReference type="AlphaFoldDB" id="X1TP24"/>
<organism evidence="1">
    <name type="scientific">marine sediment metagenome</name>
    <dbReference type="NCBI Taxonomy" id="412755"/>
    <lineage>
        <taxon>unclassified sequences</taxon>
        <taxon>metagenomes</taxon>
        <taxon>ecological metagenomes</taxon>
    </lineage>
</organism>
<dbReference type="EMBL" id="BARW01012222">
    <property type="protein sequence ID" value="GAI81804.1"/>
    <property type="molecule type" value="Genomic_DNA"/>
</dbReference>
<protein>
    <recommendedName>
        <fullName evidence="2">Lon proteolytic domain-containing protein</fullName>
    </recommendedName>
</protein>
<evidence type="ECO:0008006" key="2">
    <source>
        <dbReference type="Google" id="ProtNLM"/>
    </source>
</evidence>
<sequence>TEVDGIKQKIISAKKKKADIFLVPQKNYSEALKFGQGIRIIPVDDFDDTIMKLIKLL</sequence>
<accession>X1TP24</accession>
<gene>
    <name evidence="1" type="ORF">S12H4_23146</name>
</gene>
<proteinExistence type="predicted"/>
<dbReference type="SUPFAM" id="SSF54211">
    <property type="entry name" value="Ribosomal protein S5 domain 2-like"/>
    <property type="match status" value="1"/>
</dbReference>
<dbReference type="InterPro" id="IPR020568">
    <property type="entry name" value="Ribosomal_Su5_D2-typ_SF"/>
</dbReference>
<reference evidence="1" key="1">
    <citation type="journal article" date="2014" name="Front. Microbiol.">
        <title>High frequency of phylogenetically diverse reductive dehalogenase-homologous genes in deep subseafloor sedimentary metagenomes.</title>
        <authorList>
            <person name="Kawai M."/>
            <person name="Futagami T."/>
            <person name="Toyoda A."/>
            <person name="Takaki Y."/>
            <person name="Nishi S."/>
            <person name="Hori S."/>
            <person name="Arai W."/>
            <person name="Tsubouchi T."/>
            <person name="Morono Y."/>
            <person name="Uchiyama I."/>
            <person name="Ito T."/>
            <person name="Fujiyama A."/>
            <person name="Inagaki F."/>
            <person name="Takami H."/>
        </authorList>
    </citation>
    <scope>NUCLEOTIDE SEQUENCE</scope>
    <source>
        <strain evidence="1">Expedition CK06-06</strain>
    </source>
</reference>
<name>X1TP24_9ZZZZ</name>